<feature type="signal peptide" evidence="2">
    <location>
        <begin position="1"/>
        <end position="27"/>
    </location>
</feature>
<evidence type="ECO:0000313" key="3">
    <source>
        <dbReference type="EMBL" id="SMD36647.1"/>
    </source>
</evidence>
<dbReference type="RefSeq" id="WP_084373649.1">
    <property type="nucleotide sequence ID" value="NZ_FWYF01000003.1"/>
</dbReference>
<name>A0A1W2GJ21_REIFA</name>
<sequence length="329" mass="35490">MTSITNLIKSSVFILSLTTLCTTRALAQFSTPNSNGAIHYNGGDVGIGTTSPSQLGTDIPTLDLRGQRPQRTGALKGYSSDESIGWTIMRADDSSAPDGLNISTKDAAPINFRTGGTDLRFSIRENGDIGVGTLTPSYTGTDIPTLDLRGQRPQRTGALKGYSSDESIGWSIMRADDSSLPAGLVISTIDAAPINFRVGPDTKMKIDSNGYVGIGTINPDSKLTVAGKVHAQEIKVTVNAGADFVFEENYDLTPLEELDQYVKANKHLPEIASAKEMESEGILLAETNIKLLQKIEELTLHLIEQNKQLQEQKNEISIMKEQVSSLMSK</sequence>
<evidence type="ECO:0000256" key="2">
    <source>
        <dbReference type="SAM" id="SignalP"/>
    </source>
</evidence>
<feature type="chain" id="PRO_5010747283" description="Chaperone of endosialidase" evidence="2">
    <location>
        <begin position="28"/>
        <end position="329"/>
    </location>
</feature>
<dbReference type="EMBL" id="FWYF01000003">
    <property type="protein sequence ID" value="SMD36647.1"/>
    <property type="molecule type" value="Genomic_DNA"/>
</dbReference>
<proteinExistence type="predicted"/>
<protein>
    <recommendedName>
        <fullName evidence="5">Chaperone of endosialidase</fullName>
    </recommendedName>
</protein>
<gene>
    <name evidence="3" type="ORF">SAMN04488029_3007</name>
</gene>
<dbReference type="Proteomes" id="UP000192472">
    <property type="component" value="Unassembled WGS sequence"/>
</dbReference>
<evidence type="ECO:0000256" key="1">
    <source>
        <dbReference type="SAM" id="Coils"/>
    </source>
</evidence>
<dbReference type="AlphaFoldDB" id="A0A1W2GJ21"/>
<dbReference type="STRING" id="692418.SAMN04488029_3007"/>
<reference evidence="3 4" key="1">
    <citation type="submission" date="2017-04" db="EMBL/GenBank/DDBJ databases">
        <authorList>
            <person name="Afonso C.L."/>
            <person name="Miller P.J."/>
            <person name="Scott M.A."/>
            <person name="Spackman E."/>
            <person name="Goraichik I."/>
            <person name="Dimitrov K.M."/>
            <person name="Suarez D.L."/>
            <person name="Swayne D.E."/>
        </authorList>
    </citation>
    <scope>NUCLEOTIDE SEQUENCE [LARGE SCALE GENOMIC DNA]</scope>
    <source>
        <strain evidence="3 4">DSM 26133</strain>
    </source>
</reference>
<dbReference type="OrthoDB" id="9793307at2"/>
<organism evidence="3 4">
    <name type="scientific">Reichenbachiella faecimaris</name>
    <dbReference type="NCBI Taxonomy" id="692418"/>
    <lineage>
        <taxon>Bacteria</taxon>
        <taxon>Pseudomonadati</taxon>
        <taxon>Bacteroidota</taxon>
        <taxon>Cytophagia</taxon>
        <taxon>Cytophagales</taxon>
        <taxon>Reichenbachiellaceae</taxon>
        <taxon>Reichenbachiella</taxon>
    </lineage>
</organism>
<evidence type="ECO:0008006" key="5">
    <source>
        <dbReference type="Google" id="ProtNLM"/>
    </source>
</evidence>
<accession>A0A1W2GJ21</accession>
<feature type="coiled-coil region" evidence="1">
    <location>
        <begin position="292"/>
        <end position="329"/>
    </location>
</feature>
<keyword evidence="1" id="KW-0175">Coiled coil</keyword>
<keyword evidence="4" id="KW-1185">Reference proteome</keyword>
<keyword evidence="2" id="KW-0732">Signal</keyword>
<evidence type="ECO:0000313" key="4">
    <source>
        <dbReference type="Proteomes" id="UP000192472"/>
    </source>
</evidence>